<evidence type="ECO:0000256" key="7">
    <source>
        <dbReference type="SAM" id="MobiDB-lite"/>
    </source>
</evidence>
<evidence type="ECO:0000256" key="1">
    <source>
        <dbReference type="ARBA" id="ARBA00004167"/>
    </source>
</evidence>
<feature type="region of interest" description="Disordered" evidence="7">
    <location>
        <begin position="123"/>
        <end position="157"/>
    </location>
</feature>
<evidence type="ECO:0000256" key="3">
    <source>
        <dbReference type="ARBA" id="ARBA00022989"/>
    </source>
</evidence>
<evidence type="ECO:0000256" key="5">
    <source>
        <dbReference type="ARBA" id="ARBA00023136"/>
    </source>
</evidence>
<evidence type="ECO:0000256" key="4">
    <source>
        <dbReference type="ARBA" id="ARBA00023015"/>
    </source>
</evidence>
<keyword evidence="5 8" id="KW-0472">Membrane</keyword>
<dbReference type="AlphaFoldDB" id="A0A939PT38"/>
<dbReference type="Pfam" id="PF13490">
    <property type="entry name" value="zf-HC2"/>
    <property type="match status" value="1"/>
</dbReference>
<keyword evidence="11" id="KW-1185">Reference proteome</keyword>
<dbReference type="GO" id="GO:0016989">
    <property type="term" value="F:sigma factor antagonist activity"/>
    <property type="evidence" value="ECO:0007669"/>
    <property type="project" value="TreeGrafter"/>
</dbReference>
<organism evidence="10 11">
    <name type="scientific">Actinomadura barringtoniae</name>
    <dbReference type="NCBI Taxonomy" id="1427535"/>
    <lineage>
        <taxon>Bacteria</taxon>
        <taxon>Bacillati</taxon>
        <taxon>Actinomycetota</taxon>
        <taxon>Actinomycetes</taxon>
        <taxon>Streptosporangiales</taxon>
        <taxon>Thermomonosporaceae</taxon>
        <taxon>Actinomadura</taxon>
    </lineage>
</organism>
<comment type="subcellular location">
    <subcellularLocation>
        <location evidence="1">Membrane</location>
        <topology evidence="1">Single-pass membrane protein</topology>
    </subcellularLocation>
</comment>
<comment type="caution">
    <text evidence="10">The sequence shown here is derived from an EMBL/GenBank/DDBJ whole genome shotgun (WGS) entry which is preliminary data.</text>
</comment>
<gene>
    <name evidence="10" type="ORF">J4573_44900</name>
</gene>
<sequence>MTTCAELKNTLGVYVLGAIDPTERGRLETHLASCPACRDELAGLAGMPALLGRVEEGQIDQLAGPPDELLDSLLARAASERRRGSFGRVLGGRGLSWTPLAAAASVVLLAGALVGGMLLGGKNDEAKPPPPQAAPTVTVYPKPPIDSKPEALRVSSPDGKVEAEMMLTKKKWGTAVELYLSGAPYGARCRLYAVARDGQRDMLGSWAVAYRHGYGEYEGSTMFQRSQIFSFEVVTVEGQPLITIPA</sequence>
<evidence type="ECO:0000256" key="2">
    <source>
        <dbReference type="ARBA" id="ARBA00022692"/>
    </source>
</evidence>
<keyword evidence="6" id="KW-0804">Transcription</keyword>
<keyword evidence="3 8" id="KW-1133">Transmembrane helix</keyword>
<dbReference type="InterPro" id="IPR027383">
    <property type="entry name" value="Znf_put"/>
</dbReference>
<dbReference type="RefSeq" id="WP_208262487.1">
    <property type="nucleotide sequence ID" value="NZ_JAGEOJ010000025.1"/>
</dbReference>
<dbReference type="Proteomes" id="UP000669179">
    <property type="component" value="Unassembled WGS sequence"/>
</dbReference>
<dbReference type="InterPro" id="IPR041916">
    <property type="entry name" value="Anti_sigma_zinc_sf"/>
</dbReference>
<protein>
    <submittedName>
        <fullName evidence="10">Zf-HC2 domain-containing protein</fullName>
    </submittedName>
</protein>
<keyword evidence="4" id="KW-0805">Transcription regulation</keyword>
<dbReference type="PANTHER" id="PTHR37461">
    <property type="entry name" value="ANTI-SIGMA-K FACTOR RSKA"/>
    <property type="match status" value="1"/>
</dbReference>
<evidence type="ECO:0000256" key="8">
    <source>
        <dbReference type="SAM" id="Phobius"/>
    </source>
</evidence>
<keyword evidence="2 8" id="KW-0812">Transmembrane</keyword>
<dbReference type="GO" id="GO:0016020">
    <property type="term" value="C:membrane"/>
    <property type="evidence" value="ECO:0007669"/>
    <property type="project" value="UniProtKB-SubCell"/>
</dbReference>
<feature type="transmembrane region" description="Helical" evidence="8">
    <location>
        <begin position="100"/>
        <end position="119"/>
    </location>
</feature>
<dbReference type="EMBL" id="JAGEOJ010000025">
    <property type="protein sequence ID" value="MBO2454291.1"/>
    <property type="molecule type" value="Genomic_DNA"/>
</dbReference>
<proteinExistence type="predicted"/>
<reference evidence="10" key="1">
    <citation type="submission" date="2021-03" db="EMBL/GenBank/DDBJ databases">
        <authorList>
            <person name="Kanchanasin P."/>
            <person name="Saeng-In P."/>
            <person name="Phongsopitanun W."/>
            <person name="Yuki M."/>
            <person name="Kudo T."/>
            <person name="Ohkuma M."/>
            <person name="Tanasupawat S."/>
        </authorList>
    </citation>
    <scope>NUCLEOTIDE SEQUENCE</scope>
    <source>
        <strain evidence="10">GKU 128</strain>
    </source>
</reference>
<evidence type="ECO:0000313" key="11">
    <source>
        <dbReference type="Proteomes" id="UP000669179"/>
    </source>
</evidence>
<evidence type="ECO:0000313" key="10">
    <source>
        <dbReference type="EMBL" id="MBO2454291.1"/>
    </source>
</evidence>
<evidence type="ECO:0000256" key="6">
    <source>
        <dbReference type="ARBA" id="ARBA00023163"/>
    </source>
</evidence>
<evidence type="ECO:0000259" key="9">
    <source>
        <dbReference type="Pfam" id="PF13490"/>
    </source>
</evidence>
<accession>A0A939PT38</accession>
<name>A0A939PT38_9ACTN</name>
<dbReference type="GO" id="GO:0006417">
    <property type="term" value="P:regulation of translation"/>
    <property type="evidence" value="ECO:0007669"/>
    <property type="project" value="TreeGrafter"/>
</dbReference>
<dbReference type="PANTHER" id="PTHR37461:SF1">
    <property type="entry name" value="ANTI-SIGMA-K FACTOR RSKA"/>
    <property type="match status" value="1"/>
</dbReference>
<dbReference type="InterPro" id="IPR051474">
    <property type="entry name" value="Anti-sigma-K/W_factor"/>
</dbReference>
<feature type="domain" description="Putative zinc-finger" evidence="9">
    <location>
        <begin position="4"/>
        <end position="38"/>
    </location>
</feature>
<dbReference type="Gene3D" id="1.10.10.1320">
    <property type="entry name" value="Anti-sigma factor, zinc-finger domain"/>
    <property type="match status" value="1"/>
</dbReference>